<evidence type="ECO:0000256" key="1">
    <source>
        <dbReference type="ARBA" id="ARBA00006926"/>
    </source>
</evidence>
<dbReference type="GO" id="GO:0006979">
    <property type="term" value="P:response to oxidative stress"/>
    <property type="evidence" value="ECO:0007669"/>
    <property type="project" value="InterPro"/>
</dbReference>
<evidence type="ECO:0000256" key="5">
    <source>
        <dbReference type="SAM" id="MobiDB-lite"/>
    </source>
</evidence>
<dbReference type="PRINTS" id="PR01011">
    <property type="entry name" value="GLUTPROXDASE"/>
</dbReference>
<dbReference type="PANTHER" id="PTHR11592:SF78">
    <property type="entry name" value="GLUTATHIONE PEROXIDASE"/>
    <property type="match status" value="1"/>
</dbReference>
<dbReference type="Gramene" id="GBG67743">
    <property type="protein sequence ID" value="GBG67743"/>
    <property type="gene ID" value="CBR_g871"/>
</dbReference>
<gene>
    <name evidence="7" type="ORF">CBR_g871</name>
</gene>
<keyword evidence="3 4" id="KW-0560">Oxidoreductase</keyword>
<dbReference type="CDD" id="cd00340">
    <property type="entry name" value="GSH_Peroxidase"/>
    <property type="match status" value="1"/>
</dbReference>
<organism evidence="7 8">
    <name type="scientific">Chara braunii</name>
    <name type="common">Braun's stonewort</name>
    <dbReference type="NCBI Taxonomy" id="69332"/>
    <lineage>
        <taxon>Eukaryota</taxon>
        <taxon>Viridiplantae</taxon>
        <taxon>Streptophyta</taxon>
        <taxon>Charophyceae</taxon>
        <taxon>Charales</taxon>
        <taxon>Characeae</taxon>
        <taxon>Chara</taxon>
    </lineage>
</organism>
<dbReference type="EMBL" id="BFEA01000091">
    <property type="protein sequence ID" value="GBG67743.1"/>
    <property type="molecule type" value="Genomic_DNA"/>
</dbReference>
<evidence type="ECO:0000256" key="3">
    <source>
        <dbReference type="ARBA" id="ARBA00023002"/>
    </source>
</evidence>
<dbReference type="InterPro" id="IPR036249">
    <property type="entry name" value="Thioredoxin-like_sf"/>
</dbReference>
<dbReference type="PROSITE" id="PS51355">
    <property type="entry name" value="GLUTATHIONE_PEROXID_3"/>
    <property type="match status" value="1"/>
</dbReference>
<dbReference type="InterPro" id="IPR013766">
    <property type="entry name" value="Thioredoxin_domain"/>
</dbReference>
<dbReference type="PROSITE" id="PS51352">
    <property type="entry name" value="THIOREDOXIN_2"/>
    <property type="match status" value="1"/>
</dbReference>
<dbReference type="Proteomes" id="UP000265515">
    <property type="component" value="Unassembled WGS sequence"/>
</dbReference>
<feature type="domain" description="Thioredoxin" evidence="6">
    <location>
        <begin position="143"/>
        <end position="303"/>
    </location>
</feature>
<dbReference type="OrthoDB" id="446890at2759"/>
<keyword evidence="2 4" id="KW-0575">Peroxidase</keyword>
<dbReference type="PROSITE" id="PS00763">
    <property type="entry name" value="GLUTATHIONE_PEROXID_2"/>
    <property type="match status" value="1"/>
</dbReference>
<dbReference type="Pfam" id="PF00255">
    <property type="entry name" value="GSHPx"/>
    <property type="match status" value="1"/>
</dbReference>
<dbReference type="AlphaFoldDB" id="A0A388KCR8"/>
<dbReference type="SUPFAM" id="SSF52833">
    <property type="entry name" value="Thioredoxin-like"/>
    <property type="match status" value="1"/>
</dbReference>
<evidence type="ECO:0000313" key="8">
    <source>
        <dbReference type="Proteomes" id="UP000265515"/>
    </source>
</evidence>
<name>A0A388KCR8_CHABU</name>
<dbReference type="GO" id="GO:0004601">
    <property type="term" value="F:peroxidase activity"/>
    <property type="evidence" value="ECO:0007669"/>
    <property type="project" value="UniProtKB-KW"/>
</dbReference>
<evidence type="ECO:0000256" key="2">
    <source>
        <dbReference type="ARBA" id="ARBA00022559"/>
    </source>
</evidence>
<dbReference type="Gene3D" id="3.40.30.10">
    <property type="entry name" value="Glutaredoxin"/>
    <property type="match status" value="1"/>
</dbReference>
<comment type="caution">
    <text evidence="7">The sequence shown here is derived from an EMBL/GenBank/DDBJ whole genome shotgun (WGS) entry which is preliminary data.</text>
</comment>
<feature type="compositionally biased region" description="Low complexity" evidence="5">
    <location>
        <begin position="74"/>
        <end position="91"/>
    </location>
</feature>
<dbReference type="STRING" id="69332.A0A388KCR8"/>
<proteinExistence type="inferred from homology"/>
<evidence type="ECO:0000259" key="6">
    <source>
        <dbReference type="PROSITE" id="PS51352"/>
    </source>
</evidence>
<evidence type="ECO:0000313" key="7">
    <source>
        <dbReference type="EMBL" id="GBG67743.1"/>
    </source>
</evidence>
<protein>
    <recommendedName>
        <fullName evidence="4">Glutathione peroxidase</fullName>
    </recommendedName>
</protein>
<evidence type="ECO:0000256" key="4">
    <source>
        <dbReference type="RuleBase" id="RU000499"/>
    </source>
</evidence>
<dbReference type="FunFam" id="3.40.30.10:FF:000025">
    <property type="entry name" value="Glutathione peroxidase"/>
    <property type="match status" value="1"/>
</dbReference>
<sequence>MTSPIAASAATATTGAFASPASVRFSRAGITICSKLGGIGGAGAPGASRSCYIVRMSAASSAGGSPYPSWREGSSSSSQPDSSSSTTGLGSRSSSVLGRLIHHAAAVCAPRVGSPAVGSGIDGRTHPRTAMAAASVGGSAAAPTKGRNLHTFTVKDIDGNDVSLGDYKGKVVLIVNVASQCGLTNQNYKELVQLYEKYKDQDFVVLAFPSNQFGGQEPKSNAEIKKFAESYGTTFPMFSKVDVNGDDAAPVFKWLKLQKGGLLTDEIKWNFGKFLVDKEGTVVHRYAPTTSPLQIEEDVKKLL</sequence>
<feature type="region of interest" description="Disordered" evidence="5">
    <location>
        <begin position="61"/>
        <end position="91"/>
    </location>
</feature>
<accession>A0A388KCR8</accession>
<reference evidence="7 8" key="1">
    <citation type="journal article" date="2018" name="Cell">
        <title>The Chara Genome: Secondary Complexity and Implications for Plant Terrestrialization.</title>
        <authorList>
            <person name="Nishiyama T."/>
            <person name="Sakayama H."/>
            <person name="Vries J.D."/>
            <person name="Buschmann H."/>
            <person name="Saint-Marcoux D."/>
            <person name="Ullrich K.K."/>
            <person name="Haas F.B."/>
            <person name="Vanderstraeten L."/>
            <person name="Becker D."/>
            <person name="Lang D."/>
            <person name="Vosolsobe S."/>
            <person name="Rombauts S."/>
            <person name="Wilhelmsson P.K.I."/>
            <person name="Janitza P."/>
            <person name="Kern R."/>
            <person name="Heyl A."/>
            <person name="Rumpler F."/>
            <person name="Villalobos L.I.A.C."/>
            <person name="Clay J.M."/>
            <person name="Skokan R."/>
            <person name="Toyoda A."/>
            <person name="Suzuki Y."/>
            <person name="Kagoshima H."/>
            <person name="Schijlen E."/>
            <person name="Tajeshwar N."/>
            <person name="Catarino B."/>
            <person name="Hetherington A.J."/>
            <person name="Saltykova A."/>
            <person name="Bonnot C."/>
            <person name="Breuninger H."/>
            <person name="Symeonidi A."/>
            <person name="Radhakrishnan G.V."/>
            <person name="Van Nieuwerburgh F."/>
            <person name="Deforce D."/>
            <person name="Chang C."/>
            <person name="Karol K.G."/>
            <person name="Hedrich R."/>
            <person name="Ulvskov P."/>
            <person name="Glockner G."/>
            <person name="Delwiche C.F."/>
            <person name="Petrasek J."/>
            <person name="Van de Peer Y."/>
            <person name="Friml J."/>
            <person name="Beilby M."/>
            <person name="Dolan L."/>
            <person name="Kohara Y."/>
            <person name="Sugano S."/>
            <person name="Fujiyama A."/>
            <person name="Delaux P.-M."/>
            <person name="Quint M."/>
            <person name="TheiBen G."/>
            <person name="Hagemann M."/>
            <person name="Harholt J."/>
            <person name="Dunand C."/>
            <person name="Zachgo S."/>
            <person name="Langdale J."/>
            <person name="Maumus F."/>
            <person name="Straeten D.V.D."/>
            <person name="Gould S.B."/>
            <person name="Rensing S.A."/>
        </authorList>
    </citation>
    <scope>NUCLEOTIDE SEQUENCE [LARGE SCALE GENOMIC DNA]</scope>
    <source>
        <strain evidence="7 8">S276</strain>
    </source>
</reference>
<keyword evidence="8" id="KW-1185">Reference proteome</keyword>
<dbReference type="InterPro" id="IPR029760">
    <property type="entry name" value="GPX_CS"/>
</dbReference>
<dbReference type="InterPro" id="IPR000889">
    <property type="entry name" value="Glutathione_peroxidase"/>
</dbReference>
<comment type="similarity">
    <text evidence="1 4">Belongs to the glutathione peroxidase family.</text>
</comment>
<dbReference type="PANTHER" id="PTHR11592">
    <property type="entry name" value="GLUTATHIONE PEROXIDASE"/>
    <property type="match status" value="1"/>
</dbReference>
<dbReference type="PROSITE" id="PS00460">
    <property type="entry name" value="GLUTATHIONE_PEROXID_1"/>
    <property type="match status" value="1"/>
</dbReference>
<dbReference type="InterPro" id="IPR029759">
    <property type="entry name" value="GPX_AS"/>
</dbReference>